<accession>A0ABT3N7R2</accession>
<dbReference type="PANTHER" id="PTHR42914:SF1">
    <property type="entry name" value="7-CYANO-7-DEAZAGUANINE SYNTHASE"/>
    <property type="match status" value="1"/>
</dbReference>
<dbReference type="SUPFAM" id="SSF52402">
    <property type="entry name" value="Adenine nucleotide alpha hydrolases-like"/>
    <property type="match status" value="1"/>
</dbReference>
<keyword evidence="3 11" id="KW-0479">Metal-binding</keyword>
<dbReference type="EC" id="6.3.4.20" evidence="9 11"/>
<dbReference type="Gene3D" id="3.40.50.620">
    <property type="entry name" value="HUPs"/>
    <property type="match status" value="1"/>
</dbReference>
<dbReference type="Proteomes" id="UP001209681">
    <property type="component" value="Unassembled WGS sequence"/>
</dbReference>
<dbReference type="InterPro" id="IPR018317">
    <property type="entry name" value="QueC"/>
</dbReference>
<comment type="caution">
    <text evidence="12">The sequence shown here is derived from an EMBL/GenBank/DDBJ whole genome shotgun (WGS) entry which is preliminary data.</text>
</comment>
<feature type="binding site" evidence="11">
    <location>
        <position position="203"/>
    </location>
    <ligand>
        <name>Zn(2+)</name>
        <dbReference type="ChEBI" id="CHEBI:29105"/>
    </ligand>
</feature>
<evidence type="ECO:0000256" key="2">
    <source>
        <dbReference type="ARBA" id="ARBA00022598"/>
    </source>
</evidence>
<organism evidence="12 13">
    <name type="scientific">Desulfobotulus pelophilus</name>
    <dbReference type="NCBI Taxonomy" id="2823377"/>
    <lineage>
        <taxon>Bacteria</taxon>
        <taxon>Pseudomonadati</taxon>
        <taxon>Thermodesulfobacteriota</taxon>
        <taxon>Desulfobacteria</taxon>
        <taxon>Desulfobacterales</taxon>
        <taxon>Desulfobacteraceae</taxon>
        <taxon>Desulfobotulus</taxon>
    </lineage>
</organism>
<dbReference type="CDD" id="cd01995">
    <property type="entry name" value="QueC-like"/>
    <property type="match status" value="1"/>
</dbReference>
<evidence type="ECO:0000256" key="9">
    <source>
        <dbReference type="ARBA" id="ARBA00039149"/>
    </source>
</evidence>
<evidence type="ECO:0000256" key="11">
    <source>
        <dbReference type="HAMAP-Rule" id="MF_01633"/>
    </source>
</evidence>
<proteinExistence type="inferred from homology"/>
<keyword evidence="6 11" id="KW-0862">Zinc</keyword>
<evidence type="ECO:0000313" key="13">
    <source>
        <dbReference type="Proteomes" id="UP001209681"/>
    </source>
</evidence>
<evidence type="ECO:0000256" key="1">
    <source>
        <dbReference type="ARBA" id="ARBA00005061"/>
    </source>
</evidence>
<comment type="cofactor">
    <cofactor evidence="11">
        <name>Zn(2+)</name>
        <dbReference type="ChEBI" id="CHEBI:29105"/>
    </cofactor>
    <text evidence="11">Binds 1 zinc ion per subunit.</text>
</comment>
<evidence type="ECO:0000256" key="4">
    <source>
        <dbReference type="ARBA" id="ARBA00022741"/>
    </source>
</evidence>
<keyword evidence="5 11" id="KW-0671">Queuosine biosynthesis</keyword>
<dbReference type="GO" id="GO:0016874">
    <property type="term" value="F:ligase activity"/>
    <property type="evidence" value="ECO:0007669"/>
    <property type="project" value="UniProtKB-KW"/>
</dbReference>
<protein>
    <recommendedName>
        <fullName evidence="9 11">7-cyano-7-deazaguanine synthase</fullName>
        <ecNumber evidence="9 11">6.3.4.20</ecNumber>
    </recommendedName>
    <alternativeName>
        <fullName evidence="11">7-cyano-7-carbaguanine synthase</fullName>
    </alternativeName>
    <alternativeName>
        <fullName evidence="11">PreQ(0) synthase</fullName>
    </alternativeName>
    <alternativeName>
        <fullName evidence="11">Queuosine biosynthesis protein QueC</fullName>
    </alternativeName>
</protein>
<dbReference type="RefSeq" id="WP_265424377.1">
    <property type="nucleotide sequence ID" value="NZ_JAPFPW010000005.1"/>
</dbReference>
<dbReference type="EMBL" id="JAPFPW010000005">
    <property type="protein sequence ID" value="MCW7753507.1"/>
    <property type="molecule type" value="Genomic_DNA"/>
</dbReference>
<comment type="pathway">
    <text evidence="1 11">Purine metabolism; 7-cyano-7-deazaguanine biosynthesis.</text>
</comment>
<keyword evidence="13" id="KW-1185">Reference proteome</keyword>
<evidence type="ECO:0000313" key="12">
    <source>
        <dbReference type="EMBL" id="MCW7753507.1"/>
    </source>
</evidence>
<evidence type="ECO:0000256" key="5">
    <source>
        <dbReference type="ARBA" id="ARBA00022785"/>
    </source>
</evidence>
<sequence length="236" mass="25800">MQENETPMTSSIESVLVLSGGMDSTVLLYDLMAKKRQTAAISFDYGSRHNHRELPMAAATCEKLGVIHRIIRLPFIGELFSSALLKTGPPIPEGSYDTANLSQTVVPFRNPILMSIAVGYAASIGAKEVLLASHSGDHALYPDCRKTFNEAFDQAVRLGTDNAVHLSFPYAGLDKGQIAEIGRRLGVDFTLTWTCYKGGNRHCGRCSACVERSQALKRSEGLDPTLYEDQGEHHGR</sequence>
<feature type="binding site" evidence="11">
    <location>
        <position position="209"/>
    </location>
    <ligand>
        <name>Zn(2+)</name>
        <dbReference type="ChEBI" id="CHEBI:29105"/>
    </ligand>
</feature>
<evidence type="ECO:0000256" key="6">
    <source>
        <dbReference type="ARBA" id="ARBA00022833"/>
    </source>
</evidence>
<name>A0ABT3N7R2_9BACT</name>
<dbReference type="HAMAP" id="MF_01633">
    <property type="entry name" value="QueC"/>
    <property type="match status" value="1"/>
</dbReference>
<feature type="binding site" evidence="11">
    <location>
        <position position="195"/>
    </location>
    <ligand>
        <name>Zn(2+)</name>
        <dbReference type="ChEBI" id="CHEBI:29105"/>
    </ligand>
</feature>
<evidence type="ECO:0000256" key="7">
    <source>
        <dbReference type="ARBA" id="ARBA00022840"/>
    </source>
</evidence>
<evidence type="ECO:0000256" key="3">
    <source>
        <dbReference type="ARBA" id="ARBA00022723"/>
    </source>
</evidence>
<keyword evidence="7 11" id="KW-0067">ATP-binding</keyword>
<comment type="catalytic activity">
    <reaction evidence="10 11">
        <text>7-carboxy-7-carbaguanine + NH4(+) + 2 ATP = 7-cyano-7-carbaguanine + 2 AMP + 2 diphosphate + 2 H(+)</text>
        <dbReference type="Rhea" id="RHEA:27982"/>
        <dbReference type="ChEBI" id="CHEBI:15378"/>
        <dbReference type="ChEBI" id="CHEBI:28938"/>
        <dbReference type="ChEBI" id="CHEBI:30616"/>
        <dbReference type="ChEBI" id="CHEBI:33019"/>
        <dbReference type="ChEBI" id="CHEBI:45075"/>
        <dbReference type="ChEBI" id="CHEBI:61036"/>
        <dbReference type="ChEBI" id="CHEBI:456215"/>
        <dbReference type="EC" id="6.3.4.20"/>
    </reaction>
</comment>
<keyword evidence="2 11" id="KW-0436">Ligase</keyword>
<feature type="binding site" evidence="11">
    <location>
        <begin position="18"/>
        <end position="28"/>
    </location>
    <ligand>
        <name>ATP</name>
        <dbReference type="ChEBI" id="CHEBI:30616"/>
    </ligand>
</feature>
<comment type="function">
    <text evidence="11">Catalyzes the ATP-dependent conversion of 7-carboxy-7-deazaguanine (CDG) to 7-cyano-7-deazaguanine (preQ(0)).</text>
</comment>
<evidence type="ECO:0000256" key="10">
    <source>
        <dbReference type="ARBA" id="ARBA00047890"/>
    </source>
</evidence>
<dbReference type="PIRSF" id="PIRSF006293">
    <property type="entry name" value="ExsB"/>
    <property type="match status" value="1"/>
</dbReference>
<reference evidence="12 13" key="1">
    <citation type="submission" date="2022-11" db="EMBL/GenBank/DDBJ databases">
        <title>Desulfobotulus tamanensis H1 sp. nov. - anaerobic, alkaliphilic, sulphate reducing bacterium isolated from terrestrial mud volcano.</title>
        <authorList>
            <person name="Frolova A."/>
            <person name="Merkel A.Y."/>
            <person name="Slobodkin A.I."/>
        </authorList>
    </citation>
    <scope>NUCLEOTIDE SEQUENCE [LARGE SCALE GENOMIC DNA]</scope>
    <source>
        <strain evidence="12 13">H1</strain>
    </source>
</reference>
<comment type="similarity">
    <text evidence="8 11">Belongs to the QueC family.</text>
</comment>
<feature type="binding site" evidence="11">
    <location>
        <position position="206"/>
    </location>
    <ligand>
        <name>Zn(2+)</name>
        <dbReference type="ChEBI" id="CHEBI:29105"/>
    </ligand>
</feature>
<dbReference type="NCBIfam" id="TIGR00364">
    <property type="entry name" value="7-cyano-7-deazaguanine synthase QueC"/>
    <property type="match status" value="1"/>
</dbReference>
<dbReference type="InterPro" id="IPR014729">
    <property type="entry name" value="Rossmann-like_a/b/a_fold"/>
</dbReference>
<gene>
    <name evidence="11 12" type="primary">queC</name>
    <name evidence="12" type="ORF">OOT00_05835</name>
</gene>
<evidence type="ECO:0000256" key="8">
    <source>
        <dbReference type="ARBA" id="ARBA00037993"/>
    </source>
</evidence>
<dbReference type="Pfam" id="PF06508">
    <property type="entry name" value="QueC"/>
    <property type="match status" value="1"/>
</dbReference>
<keyword evidence="4 11" id="KW-0547">Nucleotide-binding</keyword>
<dbReference type="PANTHER" id="PTHR42914">
    <property type="entry name" value="7-CYANO-7-DEAZAGUANINE SYNTHASE"/>
    <property type="match status" value="1"/>
</dbReference>